<dbReference type="EMBL" id="LN879502">
    <property type="protein sequence ID" value="CUI16845.1"/>
    <property type="molecule type" value="Genomic_DNA"/>
</dbReference>
<dbReference type="InParanoid" id="A0A0U5JCM4"/>
<dbReference type="AlphaFoldDB" id="A0A0U5JCM4"/>
<keyword evidence="2" id="KW-1185">Reference proteome</keyword>
<evidence type="ECO:0000313" key="2">
    <source>
        <dbReference type="Proteomes" id="UP000069902"/>
    </source>
</evidence>
<accession>A0A0U5JCM4</accession>
<dbReference type="KEGG" id="pnl:PNK_1228"/>
<gene>
    <name evidence="1" type="ORF">PNK_1228</name>
</gene>
<sequence>MIDTMTRAVYSYVDQMPHNVLDSALKSGIYSFALNSAFSGSFEVGAVIGGIAATVSLVHALTTPLFKRMVGGDVVQWPQRACHLLVNLALTQVAVNAVTALRVNLISSAALIIGVSFLFSGTQETNLNRGGLYIFI</sequence>
<dbReference type="RefSeq" id="WP_059060955.1">
    <property type="nucleotide sequence ID" value="NZ_LN879502.1"/>
</dbReference>
<dbReference type="Proteomes" id="UP000069902">
    <property type="component" value="Chromosome cPNK"/>
</dbReference>
<reference evidence="2" key="1">
    <citation type="submission" date="2015-09" db="EMBL/GenBank/DDBJ databases">
        <authorList>
            <person name="Bertelli C."/>
        </authorList>
    </citation>
    <scope>NUCLEOTIDE SEQUENCE [LARGE SCALE GENOMIC DNA]</scope>
    <source>
        <strain evidence="2">KNic</strain>
    </source>
</reference>
<proteinExistence type="predicted"/>
<organism evidence="1 2">
    <name type="scientific">Candidatus Protochlamydia naegleriophila</name>
    <dbReference type="NCBI Taxonomy" id="389348"/>
    <lineage>
        <taxon>Bacteria</taxon>
        <taxon>Pseudomonadati</taxon>
        <taxon>Chlamydiota</taxon>
        <taxon>Chlamydiia</taxon>
        <taxon>Parachlamydiales</taxon>
        <taxon>Parachlamydiaceae</taxon>
        <taxon>Candidatus Protochlamydia</taxon>
    </lineage>
</organism>
<name>A0A0U5JCM4_9BACT</name>
<evidence type="ECO:0000313" key="1">
    <source>
        <dbReference type="EMBL" id="CUI16845.1"/>
    </source>
</evidence>
<dbReference type="PATRIC" id="fig|389348.3.peg.1362"/>
<protein>
    <submittedName>
        <fullName evidence="1">Uncharacterized protein</fullName>
    </submittedName>
</protein>
<dbReference type="STRING" id="389348.PNK_1228"/>